<evidence type="ECO:0000256" key="6">
    <source>
        <dbReference type="ARBA" id="ARBA00022692"/>
    </source>
</evidence>
<dbReference type="InterPro" id="IPR036890">
    <property type="entry name" value="HATPase_C_sf"/>
</dbReference>
<dbReference type="Pfam" id="PF08376">
    <property type="entry name" value="NIT"/>
    <property type="match status" value="1"/>
</dbReference>
<dbReference type="InterPro" id="IPR003594">
    <property type="entry name" value="HATPase_dom"/>
</dbReference>
<dbReference type="Pfam" id="PF02518">
    <property type="entry name" value="HATPase_c"/>
    <property type="match status" value="1"/>
</dbReference>
<dbReference type="InterPro" id="IPR013587">
    <property type="entry name" value="Nitrate/nitrite_sensing"/>
</dbReference>
<dbReference type="PANTHER" id="PTHR44936">
    <property type="entry name" value="SENSOR PROTEIN CREC"/>
    <property type="match status" value="1"/>
</dbReference>
<name>A0ABX1ALI8_9ACTN</name>
<feature type="compositionally biased region" description="Basic and acidic residues" evidence="12">
    <location>
        <begin position="870"/>
        <end position="883"/>
    </location>
</feature>
<comment type="catalytic activity">
    <reaction evidence="1">
        <text>ATP + protein L-histidine = ADP + protein N-phospho-L-histidine.</text>
        <dbReference type="EC" id="2.7.13.3"/>
    </reaction>
</comment>
<reference evidence="16 17" key="1">
    <citation type="submission" date="2020-03" db="EMBL/GenBank/DDBJ databases">
        <title>Draft genome of Streptomyces sp. ventii, isolated from the Axial Seamount in the Pacific Ocean, and resequencing of the two type strains Streptomyces lonarensis strain NCL 716 and Streptomyces bohaiensis strain 11A07.</title>
        <authorList>
            <person name="Loughran R.M."/>
            <person name="Pfannmuller K.M."/>
            <person name="Wasson B.J."/>
            <person name="Deadmond M.C."/>
            <person name="Paddock B.E."/>
            <person name="Koyack M.J."/>
            <person name="Gallegos D.A."/>
            <person name="Mitchell E.A."/>
            <person name="Ushijima B."/>
            <person name="Saw J.H."/>
            <person name="Mcphail K.L."/>
            <person name="Videau P."/>
        </authorList>
    </citation>
    <scope>NUCLEOTIDE SEQUENCE [LARGE SCALE GENOMIC DNA]</scope>
    <source>
        <strain evidence="17">5675061</strain>
    </source>
</reference>
<evidence type="ECO:0000256" key="9">
    <source>
        <dbReference type="ARBA" id="ARBA00022840"/>
    </source>
</evidence>
<feature type="region of interest" description="Disordered" evidence="12">
    <location>
        <begin position="682"/>
        <end position="989"/>
    </location>
</feature>
<organism evidence="16 17">
    <name type="scientific">Streptomyces spiramenti</name>
    <dbReference type="NCBI Taxonomy" id="2720606"/>
    <lineage>
        <taxon>Bacteria</taxon>
        <taxon>Bacillati</taxon>
        <taxon>Actinomycetota</taxon>
        <taxon>Actinomycetes</taxon>
        <taxon>Kitasatosporales</taxon>
        <taxon>Streptomycetaceae</taxon>
        <taxon>Streptomyces</taxon>
    </lineage>
</organism>
<dbReference type="EMBL" id="JAAVJB010000008">
    <property type="protein sequence ID" value="NJP65150.1"/>
    <property type="molecule type" value="Genomic_DNA"/>
</dbReference>
<evidence type="ECO:0000313" key="17">
    <source>
        <dbReference type="Proteomes" id="UP000746503"/>
    </source>
</evidence>
<feature type="compositionally biased region" description="Basic and acidic residues" evidence="12">
    <location>
        <begin position="969"/>
        <end position="989"/>
    </location>
</feature>
<dbReference type="Pfam" id="PF00672">
    <property type="entry name" value="HAMP"/>
    <property type="match status" value="1"/>
</dbReference>
<evidence type="ECO:0000256" key="3">
    <source>
        <dbReference type="ARBA" id="ARBA00012438"/>
    </source>
</evidence>
<evidence type="ECO:0000259" key="14">
    <source>
        <dbReference type="SMART" id="SM00304"/>
    </source>
</evidence>
<evidence type="ECO:0000259" key="15">
    <source>
        <dbReference type="SMART" id="SM00387"/>
    </source>
</evidence>
<dbReference type="RefSeq" id="WP_167931676.1">
    <property type="nucleotide sequence ID" value="NZ_JAAVJB010000008.1"/>
</dbReference>
<keyword evidence="8" id="KW-0418">Kinase</keyword>
<evidence type="ECO:0000313" key="16">
    <source>
        <dbReference type="EMBL" id="NJP65150.1"/>
    </source>
</evidence>
<evidence type="ECO:0000256" key="5">
    <source>
        <dbReference type="ARBA" id="ARBA00022679"/>
    </source>
</evidence>
<feature type="compositionally biased region" description="Basic and acidic residues" evidence="12">
    <location>
        <begin position="893"/>
        <end position="912"/>
    </location>
</feature>
<proteinExistence type="predicted"/>
<accession>A0ABX1ALI8</accession>
<feature type="domain" description="HAMP" evidence="14">
    <location>
        <begin position="349"/>
        <end position="419"/>
    </location>
</feature>
<keyword evidence="7" id="KW-0547">Nucleotide-binding</keyword>
<dbReference type="SMART" id="SM00387">
    <property type="entry name" value="HATPase_c"/>
    <property type="match status" value="1"/>
</dbReference>
<evidence type="ECO:0000256" key="4">
    <source>
        <dbReference type="ARBA" id="ARBA00022553"/>
    </source>
</evidence>
<dbReference type="Gene3D" id="3.30.565.10">
    <property type="entry name" value="Histidine kinase-like ATPase, C-terminal domain"/>
    <property type="match status" value="1"/>
</dbReference>
<dbReference type="InterPro" id="IPR050980">
    <property type="entry name" value="2C_sensor_his_kinase"/>
</dbReference>
<feature type="domain" description="Histidine kinase/HSP90-like ATPase" evidence="15">
    <location>
        <begin position="531"/>
        <end position="643"/>
    </location>
</feature>
<protein>
    <recommendedName>
        <fullName evidence="3">histidine kinase</fullName>
        <ecNumber evidence="3">2.7.13.3</ecNumber>
    </recommendedName>
</protein>
<keyword evidence="6 13" id="KW-0812">Transmembrane</keyword>
<evidence type="ECO:0000256" key="1">
    <source>
        <dbReference type="ARBA" id="ARBA00000085"/>
    </source>
</evidence>
<comment type="subcellular location">
    <subcellularLocation>
        <location evidence="2">Membrane</location>
    </subcellularLocation>
</comment>
<dbReference type="SMART" id="SM00304">
    <property type="entry name" value="HAMP"/>
    <property type="match status" value="1"/>
</dbReference>
<keyword evidence="5" id="KW-0808">Transferase</keyword>
<evidence type="ECO:0000256" key="12">
    <source>
        <dbReference type="SAM" id="MobiDB-lite"/>
    </source>
</evidence>
<keyword evidence="11" id="KW-0902">Two-component regulatory system</keyword>
<feature type="compositionally biased region" description="Basic and acidic residues" evidence="12">
    <location>
        <begin position="698"/>
        <end position="711"/>
    </location>
</feature>
<dbReference type="EC" id="2.7.13.3" evidence="3"/>
<sequence length="989" mass="106258">MGEWDAPSGGSRLAPRNWRVAPRLYAILLLPVLVALVFAGLRVHTHYDTWRGADRAERVAELVRASTTYANALLDERDLTAEPLLSGSSDDPVVERTRAHTDRARAEFESRLASAPSDARLDRRAAEVAETAAGLDDLRSAAWSGASGDAETEMGYVAIQHPVMSFANELGLGSDDLASYGRSVYAISLAQAAGSLQRALGTHILLGDEDVEARAQLRVTLSSYLHLERIARNEFVSAARPEDVARLDRALAAAGEGGQDPVAEMAAALVEPDAGSAGLADAGVTPSAWFEAVTVRFDAYRDVERELVEDAVHEARAVAADARTSMITNSALAVTALLAAFVIAGLMARAMSRNMTRLRDAALEVAEHRLPSLMSQLSQPDPGRVDTRVSPIRVTGRDEIGEVSRAFDHVHREAVRLASEQALLRGNVNTVFTNLAGRNQSLVERQLELIGGLEDNEADPEQLEHLFRLDHLATRMRRNGDNLLVLAGREPDRSWSRPVPLLDVVRAAASEVEHYERIDIVGVPPGELHGAVVTDLVHLLAELLENATSFSSPHTRVRVTATRLPDGRVMVEIHDRGVGLPAEDFALINHRLAEPPVADLDVSRRMGLFVVARLSQQHGIRVQLRPSGEQVGTTCLVMLPEGITHGGHGAAPHDAHERFTVSPVVAERPVPDVEASPRTAAELGFDDSRYGESQAVDHVGRSLRRGERRIVVEPSDARAAAPAHAPSPDGTPHGTPDGATAHGAHGAVADRTAPWRPGGGNGWHGASPGAPLHPGATGATNVPEGTYSGQEYGPDTPGTQPPHTPATHPEPAARHRFDPATSDPNTTPDRRPEGEDAYPATPPGAAHRVGSHGAELVSEGQTPTTGAGLPRREPRRRPDDRAQRQGRQGPVETPDRTPQDRQWGRGPHREAQPADTTGSGLPRRVPKANLVEHTRSEPPAGGRQVSRAPEDVRGRLTDLHRGVRQGRGAGRDRAENDHEGFGPVNDQER</sequence>
<evidence type="ECO:0000256" key="7">
    <source>
        <dbReference type="ARBA" id="ARBA00022741"/>
    </source>
</evidence>
<dbReference type="Proteomes" id="UP000746503">
    <property type="component" value="Unassembled WGS sequence"/>
</dbReference>
<feature type="compositionally biased region" description="Basic and acidic residues" evidence="12">
    <location>
        <begin position="948"/>
        <end position="961"/>
    </location>
</feature>
<gene>
    <name evidence="16" type="ORF">HCJ92_02325</name>
</gene>
<evidence type="ECO:0000256" key="10">
    <source>
        <dbReference type="ARBA" id="ARBA00022989"/>
    </source>
</evidence>
<keyword evidence="4" id="KW-0597">Phosphoprotein</keyword>
<keyword evidence="9" id="KW-0067">ATP-binding</keyword>
<feature type="transmembrane region" description="Helical" evidence="13">
    <location>
        <begin position="20"/>
        <end position="41"/>
    </location>
</feature>
<evidence type="ECO:0000256" key="13">
    <source>
        <dbReference type="SAM" id="Phobius"/>
    </source>
</evidence>
<evidence type="ECO:0000256" key="8">
    <source>
        <dbReference type="ARBA" id="ARBA00022777"/>
    </source>
</evidence>
<dbReference type="PANTHER" id="PTHR44936:SF9">
    <property type="entry name" value="SENSOR PROTEIN CREC"/>
    <property type="match status" value="1"/>
</dbReference>
<dbReference type="SUPFAM" id="SSF55874">
    <property type="entry name" value="ATPase domain of HSP90 chaperone/DNA topoisomerase II/histidine kinase"/>
    <property type="match status" value="1"/>
</dbReference>
<feature type="compositionally biased region" description="Low complexity" evidence="12">
    <location>
        <begin position="717"/>
        <end position="750"/>
    </location>
</feature>
<evidence type="ECO:0000256" key="11">
    <source>
        <dbReference type="ARBA" id="ARBA00023012"/>
    </source>
</evidence>
<dbReference type="Gene3D" id="6.10.340.10">
    <property type="match status" value="1"/>
</dbReference>
<dbReference type="InterPro" id="IPR003660">
    <property type="entry name" value="HAMP_dom"/>
</dbReference>
<evidence type="ECO:0000256" key="2">
    <source>
        <dbReference type="ARBA" id="ARBA00004370"/>
    </source>
</evidence>
<comment type="caution">
    <text evidence="16">The sequence shown here is derived from an EMBL/GenBank/DDBJ whole genome shotgun (WGS) entry which is preliminary data.</text>
</comment>
<keyword evidence="10 13" id="KW-1133">Transmembrane helix</keyword>
<feature type="transmembrane region" description="Helical" evidence="13">
    <location>
        <begin position="331"/>
        <end position="351"/>
    </location>
</feature>
<keyword evidence="17" id="KW-1185">Reference proteome</keyword>
<keyword evidence="13" id="KW-0472">Membrane</keyword>